<proteinExistence type="inferred from homology"/>
<evidence type="ECO:0000313" key="5">
    <source>
        <dbReference type="Proteomes" id="UP000262379"/>
    </source>
</evidence>
<name>A0A371X5Z4_9HYPH</name>
<dbReference type="PANTHER" id="PTHR30486">
    <property type="entry name" value="TWITCHING MOTILITY PROTEIN PILT"/>
    <property type="match status" value="1"/>
</dbReference>
<comment type="caution">
    <text evidence="4">The sequence shown here is derived from an EMBL/GenBank/DDBJ whole genome shotgun (WGS) entry which is preliminary data.</text>
</comment>
<feature type="region of interest" description="Disordered" evidence="2">
    <location>
        <begin position="1"/>
        <end position="23"/>
    </location>
</feature>
<dbReference type="InterPro" id="IPR027417">
    <property type="entry name" value="P-loop_NTPase"/>
</dbReference>
<dbReference type="Proteomes" id="UP000262379">
    <property type="component" value="Unassembled WGS sequence"/>
</dbReference>
<dbReference type="Gene3D" id="3.40.50.300">
    <property type="entry name" value="P-loop containing nucleotide triphosphate hydrolases"/>
    <property type="match status" value="1"/>
</dbReference>
<dbReference type="InterPro" id="IPR050921">
    <property type="entry name" value="T4SS_GSP_E_ATPase"/>
</dbReference>
<dbReference type="PANTHER" id="PTHR30486:SF6">
    <property type="entry name" value="TYPE IV PILUS RETRACTATION ATPASE PILT"/>
    <property type="match status" value="1"/>
</dbReference>
<comment type="similarity">
    <text evidence="1">Belongs to the GSP E family.</text>
</comment>
<gene>
    <name evidence="4" type="ORF">DY251_19465</name>
</gene>
<dbReference type="InterPro" id="IPR001482">
    <property type="entry name" value="T2SS/T4SS_dom"/>
</dbReference>
<reference evidence="5" key="1">
    <citation type="submission" date="2018-08" db="EMBL/GenBank/DDBJ databases">
        <authorList>
            <person name="Im W.T."/>
        </authorList>
    </citation>
    <scope>NUCLEOTIDE SEQUENCE [LARGE SCALE GENOMIC DNA]</scope>
    <source>
        <strain evidence="5">LA-28</strain>
    </source>
</reference>
<evidence type="ECO:0000256" key="2">
    <source>
        <dbReference type="SAM" id="MobiDB-lite"/>
    </source>
</evidence>
<evidence type="ECO:0000313" key="4">
    <source>
        <dbReference type="EMBL" id="RFC64656.1"/>
    </source>
</evidence>
<evidence type="ECO:0000259" key="3">
    <source>
        <dbReference type="Pfam" id="PF00437"/>
    </source>
</evidence>
<dbReference type="Gene3D" id="3.30.450.90">
    <property type="match status" value="1"/>
</dbReference>
<dbReference type="GO" id="GO:0016887">
    <property type="term" value="F:ATP hydrolysis activity"/>
    <property type="evidence" value="ECO:0007669"/>
    <property type="project" value="InterPro"/>
</dbReference>
<dbReference type="Pfam" id="PF00437">
    <property type="entry name" value="T2SSE"/>
    <property type="match status" value="1"/>
</dbReference>
<accession>A0A371X5Z4</accession>
<dbReference type="SUPFAM" id="SSF52540">
    <property type="entry name" value="P-loop containing nucleoside triphosphate hydrolases"/>
    <property type="match status" value="1"/>
</dbReference>
<dbReference type="EMBL" id="QURN01000019">
    <property type="protein sequence ID" value="RFC64656.1"/>
    <property type="molecule type" value="Genomic_DNA"/>
</dbReference>
<sequence length="407" mass="45443">MDEFNPETARLGQWSGPRDLSQDFGMTDSSEDVMRVLAYAAKEGCQDVVFQTGLPIMMNLRGSYRALTNWIYDNTDFIRAAKHISGGGGDIEIRLAGGRAFNRRIDIRDRSDRDEHGEPKVYRFRVNVSSCAYGTGQGGQMVCRYIPADPPTVADIQLEDEIIEESTPEMGAVILSGPTGSGKTTTFAALLRRVMEEDTPIEGNIVTLEQPIEFLFDSVPSHRCIIAQAEIPLHFESFEKGIEEAMRRVPRLIVIGEQRDYHTMSAAQEAANTGHAVYTTVHSNTAALSIQRIVGKFPREQQSQAFEMAVATTHMVVSQVLVPHRSGKSRICMREWVILDDERRQELLKVGFLGSSGYLAELMQSRKGGKSMRDSVRERFKAGEIDEEVAKKVLHRYGVPAKDRVLA</sequence>
<protein>
    <submittedName>
        <fullName evidence="4">Secretion system protein E</fullName>
    </submittedName>
</protein>
<organism evidence="4 5">
    <name type="scientific">Mesorhizobium denitrificans</name>
    <dbReference type="NCBI Taxonomy" id="2294114"/>
    <lineage>
        <taxon>Bacteria</taxon>
        <taxon>Pseudomonadati</taxon>
        <taxon>Pseudomonadota</taxon>
        <taxon>Alphaproteobacteria</taxon>
        <taxon>Hyphomicrobiales</taxon>
        <taxon>Phyllobacteriaceae</taxon>
        <taxon>Mesorhizobium</taxon>
    </lineage>
</organism>
<dbReference type="AlphaFoldDB" id="A0A371X5Z4"/>
<evidence type="ECO:0000256" key="1">
    <source>
        <dbReference type="ARBA" id="ARBA00006611"/>
    </source>
</evidence>
<keyword evidence="5" id="KW-1185">Reference proteome</keyword>
<dbReference type="RefSeq" id="WP_116625577.1">
    <property type="nucleotide sequence ID" value="NZ_QURN01000019.1"/>
</dbReference>
<feature type="domain" description="Bacterial type II secretion system protein E" evidence="3">
    <location>
        <begin position="169"/>
        <end position="324"/>
    </location>
</feature>